<dbReference type="EMBL" id="JAWZYT010003099">
    <property type="protein sequence ID" value="KAK4300189.1"/>
    <property type="molecule type" value="Genomic_DNA"/>
</dbReference>
<dbReference type="AlphaFoldDB" id="A0AAE1P127"/>
<feature type="region of interest" description="Disordered" evidence="1">
    <location>
        <begin position="1"/>
        <end position="54"/>
    </location>
</feature>
<comment type="caution">
    <text evidence="2">The sequence shown here is derived from an EMBL/GenBank/DDBJ whole genome shotgun (WGS) entry which is preliminary data.</text>
</comment>
<accession>A0AAE1P127</accession>
<feature type="compositionally biased region" description="Acidic residues" evidence="1">
    <location>
        <begin position="20"/>
        <end position="51"/>
    </location>
</feature>
<sequence>MKKNGKISFSRKRRSRGEFLEEQEELEEEEEWEEEEEREEEEREEEEEEEWEGIRRDNTRVRSRGWGWDGMGWDGVGWRWVER</sequence>
<name>A0AAE1P127_9EUCA</name>
<feature type="compositionally biased region" description="Basic residues" evidence="1">
    <location>
        <begin position="1"/>
        <end position="15"/>
    </location>
</feature>
<protein>
    <submittedName>
        <fullName evidence="2">Uncharacterized protein</fullName>
    </submittedName>
</protein>
<keyword evidence="3" id="KW-1185">Reference proteome</keyword>
<evidence type="ECO:0000256" key="1">
    <source>
        <dbReference type="SAM" id="MobiDB-lite"/>
    </source>
</evidence>
<evidence type="ECO:0000313" key="2">
    <source>
        <dbReference type="EMBL" id="KAK4300189.1"/>
    </source>
</evidence>
<organism evidence="2 3">
    <name type="scientific">Petrolisthes manimaculis</name>
    <dbReference type="NCBI Taxonomy" id="1843537"/>
    <lineage>
        <taxon>Eukaryota</taxon>
        <taxon>Metazoa</taxon>
        <taxon>Ecdysozoa</taxon>
        <taxon>Arthropoda</taxon>
        <taxon>Crustacea</taxon>
        <taxon>Multicrustacea</taxon>
        <taxon>Malacostraca</taxon>
        <taxon>Eumalacostraca</taxon>
        <taxon>Eucarida</taxon>
        <taxon>Decapoda</taxon>
        <taxon>Pleocyemata</taxon>
        <taxon>Anomura</taxon>
        <taxon>Galatheoidea</taxon>
        <taxon>Porcellanidae</taxon>
        <taxon>Petrolisthes</taxon>
    </lineage>
</organism>
<evidence type="ECO:0000313" key="3">
    <source>
        <dbReference type="Proteomes" id="UP001292094"/>
    </source>
</evidence>
<gene>
    <name evidence="2" type="ORF">Pmani_027595</name>
</gene>
<proteinExistence type="predicted"/>
<reference evidence="2" key="1">
    <citation type="submission" date="2023-11" db="EMBL/GenBank/DDBJ databases">
        <title>Genome assemblies of two species of porcelain crab, Petrolisthes cinctipes and Petrolisthes manimaculis (Anomura: Porcellanidae).</title>
        <authorList>
            <person name="Angst P."/>
        </authorList>
    </citation>
    <scope>NUCLEOTIDE SEQUENCE</scope>
    <source>
        <strain evidence="2">PB745_02</strain>
        <tissue evidence="2">Gill</tissue>
    </source>
</reference>
<dbReference type="Proteomes" id="UP001292094">
    <property type="component" value="Unassembled WGS sequence"/>
</dbReference>